<dbReference type="eggNOG" id="COG0044">
    <property type="taxonomic scope" value="Bacteria"/>
</dbReference>
<comment type="pathway">
    <text evidence="2">Nitrogen metabolism; (S)-allantoin degradation; allantoate from (S)-allantoin: step 1/1.</text>
</comment>
<dbReference type="FunFam" id="3.20.20.140:FF:000174">
    <property type="entry name" value="Dihydropyrimidinase-related protein 2"/>
    <property type="match status" value="1"/>
</dbReference>
<feature type="domain" description="Amidohydrolase-related" evidence="10">
    <location>
        <begin position="82"/>
        <end position="475"/>
    </location>
</feature>
<keyword evidence="8 11" id="KW-0378">Hydrolase</keyword>
<reference evidence="11 12" key="1">
    <citation type="journal article" date="2013" name="Genome Announc.">
        <title>Draft Genome Sequence of Bhargavaea cecembensis Strain DSE10T, Isolated from a Deep-Sea Sediment Sample Collected at a Depth of 5,904 m from the Chagos-Laccadive Ridge System in the Indian Ocean.</title>
        <authorList>
            <person name="Shivaji S."/>
            <person name="Ara S."/>
            <person name="Begum Z."/>
            <person name="Ruth M."/>
            <person name="Singh A."/>
            <person name="Kumar Pinnaka A."/>
        </authorList>
    </citation>
    <scope>NUCLEOTIDE SEQUENCE [LARGE SCALE GENOMIC DNA]</scope>
    <source>
        <strain evidence="11 12">DSE10</strain>
    </source>
</reference>
<dbReference type="GO" id="GO:0004038">
    <property type="term" value="F:allantoinase activity"/>
    <property type="evidence" value="ECO:0007669"/>
    <property type="project" value="UniProtKB-EC"/>
</dbReference>
<evidence type="ECO:0000256" key="4">
    <source>
        <dbReference type="ARBA" id="ARBA00010368"/>
    </source>
</evidence>
<dbReference type="GO" id="GO:0006145">
    <property type="term" value="P:purine nucleobase catabolic process"/>
    <property type="evidence" value="ECO:0007669"/>
    <property type="project" value="TreeGrafter"/>
</dbReference>
<dbReference type="InterPro" id="IPR050138">
    <property type="entry name" value="DHOase/Allantoinase_Hydrolase"/>
</dbReference>
<dbReference type="PANTHER" id="PTHR43668">
    <property type="entry name" value="ALLANTOINASE"/>
    <property type="match status" value="1"/>
</dbReference>
<dbReference type="Gene3D" id="2.30.40.10">
    <property type="entry name" value="Urease, subunit C, domain 1"/>
    <property type="match status" value="1"/>
</dbReference>
<comment type="subunit">
    <text evidence="5">Homotetramer.</text>
</comment>
<name>M7NH82_9BACL</name>
<dbReference type="PANTHER" id="PTHR43668:SF2">
    <property type="entry name" value="ALLANTOINASE"/>
    <property type="match status" value="1"/>
</dbReference>
<dbReference type="Gene3D" id="3.20.20.140">
    <property type="entry name" value="Metal-dependent hydrolases"/>
    <property type="match status" value="1"/>
</dbReference>
<evidence type="ECO:0000256" key="9">
    <source>
        <dbReference type="ARBA" id="ARBA00022833"/>
    </source>
</evidence>
<dbReference type="InterPro" id="IPR011059">
    <property type="entry name" value="Metal-dep_hydrolase_composite"/>
</dbReference>
<accession>M7NH82</accession>
<dbReference type="InterPro" id="IPR032466">
    <property type="entry name" value="Metal_Hydrolase"/>
</dbReference>
<proteinExistence type="inferred from homology"/>
<dbReference type="Pfam" id="PF01979">
    <property type="entry name" value="Amidohydro_1"/>
    <property type="match status" value="1"/>
</dbReference>
<dbReference type="GO" id="GO:0008270">
    <property type="term" value="F:zinc ion binding"/>
    <property type="evidence" value="ECO:0007669"/>
    <property type="project" value="InterPro"/>
</dbReference>
<evidence type="ECO:0000256" key="7">
    <source>
        <dbReference type="ARBA" id="ARBA00022723"/>
    </source>
</evidence>
<dbReference type="Proteomes" id="UP000011919">
    <property type="component" value="Unassembled WGS sequence"/>
</dbReference>
<evidence type="ECO:0000256" key="3">
    <source>
        <dbReference type="ARBA" id="ARBA00008829"/>
    </source>
</evidence>
<dbReference type="SMR" id="M7NH82"/>
<keyword evidence="7" id="KW-0479">Metal-binding</keyword>
<dbReference type="GO" id="GO:0005737">
    <property type="term" value="C:cytoplasm"/>
    <property type="evidence" value="ECO:0007669"/>
    <property type="project" value="TreeGrafter"/>
</dbReference>
<evidence type="ECO:0000256" key="1">
    <source>
        <dbReference type="ARBA" id="ARBA00001947"/>
    </source>
</evidence>
<dbReference type="NCBIfam" id="TIGR00857">
    <property type="entry name" value="pyrC_multi"/>
    <property type="match status" value="1"/>
</dbReference>
<evidence type="ECO:0000256" key="5">
    <source>
        <dbReference type="ARBA" id="ARBA00011881"/>
    </source>
</evidence>
<evidence type="ECO:0000256" key="8">
    <source>
        <dbReference type="ARBA" id="ARBA00022801"/>
    </source>
</evidence>
<keyword evidence="9" id="KW-0862">Zinc</keyword>
<dbReference type="SUPFAM" id="SSF51338">
    <property type="entry name" value="Composite domain of metallo-dependent hydrolases"/>
    <property type="match status" value="1"/>
</dbReference>
<evidence type="ECO:0000313" key="12">
    <source>
        <dbReference type="Proteomes" id="UP000011919"/>
    </source>
</evidence>
<dbReference type="PATRIC" id="fig|1235279.3.peg.1500"/>
<evidence type="ECO:0000256" key="2">
    <source>
        <dbReference type="ARBA" id="ARBA00004968"/>
    </source>
</evidence>
<keyword evidence="12" id="KW-1185">Reference proteome</keyword>
<dbReference type="NCBIfam" id="TIGR03178">
    <property type="entry name" value="allantoinase"/>
    <property type="match status" value="1"/>
</dbReference>
<organism evidence="11 12">
    <name type="scientific">Bhargavaea cecembensis DSE10</name>
    <dbReference type="NCBI Taxonomy" id="1235279"/>
    <lineage>
        <taxon>Bacteria</taxon>
        <taxon>Bacillati</taxon>
        <taxon>Bacillota</taxon>
        <taxon>Bacilli</taxon>
        <taxon>Bacillales</taxon>
        <taxon>Caryophanaceae</taxon>
        <taxon>Bhargavaea</taxon>
    </lineage>
</organism>
<evidence type="ECO:0000313" key="11">
    <source>
        <dbReference type="EMBL" id="EMR06607.1"/>
    </source>
</evidence>
<dbReference type="GO" id="GO:0050897">
    <property type="term" value="F:cobalt ion binding"/>
    <property type="evidence" value="ECO:0007669"/>
    <property type="project" value="InterPro"/>
</dbReference>
<protein>
    <recommendedName>
        <fullName evidence="6">allantoinase</fullName>
        <ecNumber evidence="6">3.5.2.5</ecNumber>
    </recommendedName>
</protein>
<dbReference type="InterPro" id="IPR006680">
    <property type="entry name" value="Amidohydro-rel"/>
</dbReference>
<comment type="similarity">
    <text evidence="3">Belongs to the metallo-dependent hydrolases superfamily. Hydantoinase/dihydropyrimidinase family.</text>
</comment>
<evidence type="ECO:0000259" key="10">
    <source>
        <dbReference type="Pfam" id="PF01979"/>
    </source>
</evidence>
<dbReference type="EC" id="3.5.2.5" evidence="6"/>
<comment type="cofactor">
    <cofactor evidence="1">
        <name>Zn(2+)</name>
        <dbReference type="ChEBI" id="CHEBI:29105"/>
    </cofactor>
</comment>
<evidence type="ECO:0000256" key="6">
    <source>
        <dbReference type="ARBA" id="ARBA00012863"/>
    </source>
</evidence>
<dbReference type="GO" id="GO:0000256">
    <property type="term" value="P:allantoin catabolic process"/>
    <property type="evidence" value="ECO:0007669"/>
    <property type="project" value="InterPro"/>
</dbReference>
<comment type="caution">
    <text evidence="11">The sequence shown here is derived from an EMBL/GenBank/DDBJ whole genome shotgun (WGS) entry which is preliminary data.</text>
</comment>
<dbReference type="STRING" id="1235279.C772_01502"/>
<dbReference type="InterPro" id="IPR017593">
    <property type="entry name" value="Allantoinase"/>
</dbReference>
<dbReference type="EMBL" id="AOFT01000006">
    <property type="protein sequence ID" value="EMR06607.1"/>
    <property type="molecule type" value="Genomic_DNA"/>
</dbReference>
<comment type="similarity">
    <text evidence="4">Belongs to the metallo-dependent hydrolases superfamily. Allantoinase family.</text>
</comment>
<gene>
    <name evidence="11" type="primary">lhyD</name>
    <name evidence="11" type="ORF">C772_01502</name>
</gene>
<dbReference type="SUPFAM" id="SSF51556">
    <property type="entry name" value="Metallo-dependent hydrolases"/>
    <property type="match status" value="1"/>
</dbReference>
<sequence>MILTNLLGVFMQTVLPISVYDKKETEGMMMNMWDQAFINGVIVDEDHTFKGNIYVKDGKIEAVSETQLEGNVKETVDLKGRYVLPGLIDTHVHSRDGGATHKEDFFHSTQAAAAGGITTIFEMPNTNPPISNRENFIKQVENFKSKAHVNFGVWGICLGDLNLGNISELDEAGVIGFKYFWGYAVDRANYQLVYNYEEGMENVIPPADDGEVYEMFNEVAKTGKLIAIHAENSELINHMTKKVKEEGGTGYADALRARPALAEQLTIQTGIGLAKETGARLHILHVSSGESVDIIKLAQESGYPITAETCPHYLFLTDKDFEEKGSMMKVYPLVRHQEDQDRLWKGIEEGVFSLVCSDHAPHTLEEKQRDLWSAPAGMCGVETLVPMMLNEVSEGRLTLHDIVALLSSNPAKLYGIYPQKGCIQVGADADLTVVDLEKEHTIRLDDLHSKSKVSAYDGIQIKGMPVMTIVNGQTVMKDGDIVGGPSGELVTPARD</sequence>
<dbReference type="AlphaFoldDB" id="M7NH82"/>